<sequence>MLIRAAGRSDALPLSQLLNRVVDEGDKTAIDSHLTDAEFAEWFLTGDHCLSCTVAQNDSGSILGFQALERFHDDLPEGMADIATFVSADARGKGIGTALIDATVREAQDRNITSIRAVIRNSNQTATYYYRSIGFNQDISATDSSLVVLTRQLSQ</sequence>
<dbReference type="InterPro" id="IPR016181">
    <property type="entry name" value="Acyl_CoA_acyltransferase"/>
</dbReference>
<dbReference type="InterPro" id="IPR050832">
    <property type="entry name" value="Bact_Acetyltransf"/>
</dbReference>
<dbReference type="Pfam" id="PF00583">
    <property type="entry name" value="Acetyltransf_1"/>
    <property type="match status" value="1"/>
</dbReference>
<dbReference type="EMBL" id="CP090958">
    <property type="protein sequence ID" value="WGW13567.1"/>
    <property type="molecule type" value="Genomic_DNA"/>
</dbReference>
<evidence type="ECO:0000313" key="4">
    <source>
        <dbReference type="EMBL" id="WGW13567.1"/>
    </source>
</evidence>
<dbReference type="RefSeq" id="WP_349640390.1">
    <property type="nucleotide sequence ID" value="NZ_CP090958.1"/>
</dbReference>
<reference evidence="4 5" key="1">
    <citation type="submission" date="2023-05" db="EMBL/GenBank/DDBJ databases">
        <title>Lithophilousrod everest ZFBP1038 complete genpme.</title>
        <authorList>
            <person name="Tian M."/>
        </authorList>
    </citation>
    <scope>NUCLEOTIDE SEQUENCE [LARGE SCALE GENOMIC DNA]</scope>
    <source>
        <strain evidence="4 5">ZFBP1038</strain>
    </source>
</reference>
<evidence type="ECO:0000313" key="5">
    <source>
        <dbReference type="Proteomes" id="UP001209083"/>
    </source>
</evidence>
<dbReference type="Proteomes" id="UP001209083">
    <property type="component" value="Chromosome"/>
</dbReference>
<accession>A0ABY8QX11</accession>
<gene>
    <name evidence="4" type="ORF">LWF01_07370</name>
</gene>
<dbReference type="SUPFAM" id="SSF55729">
    <property type="entry name" value="Acyl-CoA N-acyltransferases (Nat)"/>
    <property type="match status" value="1"/>
</dbReference>
<dbReference type="CDD" id="cd04301">
    <property type="entry name" value="NAT_SF"/>
    <property type="match status" value="1"/>
</dbReference>
<protein>
    <submittedName>
        <fullName evidence="4">GNAT family N-acetyltransferase</fullName>
    </submittedName>
</protein>
<evidence type="ECO:0000259" key="3">
    <source>
        <dbReference type="PROSITE" id="PS51186"/>
    </source>
</evidence>
<dbReference type="InterPro" id="IPR000182">
    <property type="entry name" value="GNAT_dom"/>
</dbReference>
<feature type="domain" description="N-acetyltransferase" evidence="3">
    <location>
        <begin position="1"/>
        <end position="154"/>
    </location>
</feature>
<name>A0ABY8QX11_9MICO</name>
<evidence type="ECO:0000256" key="1">
    <source>
        <dbReference type="ARBA" id="ARBA00022679"/>
    </source>
</evidence>
<dbReference type="PROSITE" id="PS51186">
    <property type="entry name" value="GNAT"/>
    <property type="match status" value="1"/>
</dbReference>
<keyword evidence="5" id="KW-1185">Reference proteome</keyword>
<dbReference type="Gene3D" id="3.40.630.30">
    <property type="match status" value="1"/>
</dbReference>
<proteinExistence type="predicted"/>
<evidence type="ECO:0000256" key="2">
    <source>
        <dbReference type="ARBA" id="ARBA00023315"/>
    </source>
</evidence>
<keyword evidence="2" id="KW-0012">Acyltransferase</keyword>
<keyword evidence="1" id="KW-0808">Transferase</keyword>
<organism evidence="4 5">
    <name type="scientific">Saxibacter everestensis</name>
    <dbReference type="NCBI Taxonomy" id="2909229"/>
    <lineage>
        <taxon>Bacteria</taxon>
        <taxon>Bacillati</taxon>
        <taxon>Actinomycetota</taxon>
        <taxon>Actinomycetes</taxon>
        <taxon>Micrococcales</taxon>
        <taxon>Brevibacteriaceae</taxon>
        <taxon>Saxibacter</taxon>
    </lineage>
</organism>
<dbReference type="PANTHER" id="PTHR43877">
    <property type="entry name" value="AMINOALKYLPHOSPHONATE N-ACETYLTRANSFERASE-RELATED-RELATED"/>
    <property type="match status" value="1"/>
</dbReference>